<dbReference type="InterPro" id="IPR032675">
    <property type="entry name" value="LRR_dom_sf"/>
</dbReference>
<dbReference type="Gene3D" id="3.80.10.10">
    <property type="entry name" value="Ribonuclease Inhibitor"/>
    <property type="match status" value="1"/>
</dbReference>
<evidence type="ECO:0000313" key="4">
    <source>
        <dbReference type="Proteomes" id="UP000593572"/>
    </source>
</evidence>
<keyword evidence="1" id="KW-0677">Repeat</keyword>
<keyword evidence="4" id="KW-1185">Reference proteome</keyword>
<dbReference type="InterPro" id="IPR055414">
    <property type="entry name" value="LRR_R13L4/SHOC2-like"/>
</dbReference>
<comment type="caution">
    <text evidence="3">The sequence shown here is derived from an EMBL/GenBank/DDBJ whole genome shotgun (WGS) entry which is preliminary data.</text>
</comment>
<accession>A0A7J8LB68</accession>
<dbReference type="PANTHER" id="PTHR47186:SF61">
    <property type="entry name" value="LEUCINE-RICH REPEAT-CONTAINING PROTEIN 57-RELATED"/>
    <property type="match status" value="1"/>
</dbReference>
<dbReference type="Proteomes" id="UP000593572">
    <property type="component" value="Unassembled WGS sequence"/>
</dbReference>
<dbReference type="EMBL" id="JABEZX010000002">
    <property type="protein sequence ID" value="MBA0549676.1"/>
    <property type="molecule type" value="Genomic_DNA"/>
</dbReference>
<dbReference type="Pfam" id="PF23598">
    <property type="entry name" value="LRR_14"/>
    <property type="match status" value="1"/>
</dbReference>
<feature type="domain" description="Disease resistance R13L4/SHOC-2-like LRR" evidence="2">
    <location>
        <begin position="4"/>
        <end position="118"/>
    </location>
</feature>
<reference evidence="3 4" key="1">
    <citation type="journal article" date="2019" name="Genome Biol. Evol.">
        <title>Insights into the evolution of the New World diploid cottons (Gossypium, subgenus Houzingenia) based on genome sequencing.</title>
        <authorList>
            <person name="Grover C.E."/>
            <person name="Arick M.A. 2nd"/>
            <person name="Thrash A."/>
            <person name="Conover J.L."/>
            <person name="Sanders W.S."/>
            <person name="Peterson D.G."/>
            <person name="Frelichowski J.E."/>
            <person name="Scheffler J.A."/>
            <person name="Scheffler B.E."/>
            <person name="Wendel J.F."/>
        </authorList>
    </citation>
    <scope>NUCLEOTIDE SEQUENCE [LARGE SCALE GENOMIC DNA]</scope>
    <source>
        <strain evidence="3">157</strain>
        <tissue evidence="3">Leaf</tissue>
    </source>
</reference>
<dbReference type="PANTHER" id="PTHR47186">
    <property type="entry name" value="LEUCINE-RICH REPEAT-CONTAINING PROTEIN 57"/>
    <property type="match status" value="1"/>
</dbReference>
<evidence type="ECO:0000259" key="2">
    <source>
        <dbReference type="Pfam" id="PF23598"/>
    </source>
</evidence>
<proteinExistence type="predicted"/>
<evidence type="ECO:0000313" key="3">
    <source>
        <dbReference type="EMBL" id="MBA0549676.1"/>
    </source>
</evidence>
<name>A0A7J8LB68_9ROSI</name>
<evidence type="ECO:0000256" key="1">
    <source>
        <dbReference type="ARBA" id="ARBA00022737"/>
    </source>
</evidence>
<gene>
    <name evidence="3" type="ORF">Golob_020695</name>
</gene>
<dbReference type="SUPFAM" id="SSF52058">
    <property type="entry name" value="L domain-like"/>
    <property type="match status" value="1"/>
</dbReference>
<protein>
    <recommendedName>
        <fullName evidence="2">Disease resistance R13L4/SHOC-2-like LRR domain-containing protein</fullName>
    </recommendedName>
</protein>
<organism evidence="3 4">
    <name type="scientific">Gossypium lobatum</name>
    <dbReference type="NCBI Taxonomy" id="34289"/>
    <lineage>
        <taxon>Eukaryota</taxon>
        <taxon>Viridiplantae</taxon>
        <taxon>Streptophyta</taxon>
        <taxon>Embryophyta</taxon>
        <taxon>Tracheophyta</taxon>
        <taxon>Spermatophyta</taxon>
        <taxon>Magnoliopsida</taxon>
        <taxon>eudicotyledons</taxon>
        <taxon>Gunneridae</taxon>
        <taxon>Pentapetalae</taxon>
        <taxon>rosids</taxon>
        <taxon>malvids</taxon>
        <taxon>Malvales</taxon>
        <taxon>Malvaceae</taxon>
        <taxon>Malvoideae</taxon>
        <taxon>Gossypium</taxon>
    </lineage>
</organism>
<sequence>MPMLRVLDLSRNMNLEELPVGIAKLVSLEHLNLSRTGIKKLPVELKALARLKYLNLEWTADLETIPQQLISSFSKLQVLKLEGCGYGCLLVLEEMEHLKHLNVLTLSFRSASELEKALRFNKFFSCAIEQVSLLDFRDSRSLNIMALAKLQHLCTLRLWSCMDLEEVKVERNIIEGAGCFHSLRYVIVDKCNHLRDVSWV</sequence>
<dbReference type="AlphaFoldDB" id="A0A7J8LB68"/>